<reference evidence="8 9" key="2">
    <citation type="submission" date="2025-05" db="UniProtKB">
        <authorList>
            <consortium name="RefSeq"/>
        </authorList>
    </citation>
    <scope>IDENTIFICATION</scope>
    <source>
        <tissue evidence="8 9">Tongue muscle</tissue>
    </source>
</reference>
<name>A0ABM4GSQ0_ODOVR</name>
<keyword evidence="4 6" id="KW-0472">Membrane</keyword>
<dbReference type="GeneID" id="139029780"/>
<evidence type="ECO:0000256" key="5">
    <source>
        <dbReference type="SAM" id="MobiDB-lite"/>
    </source>
</evidence>
<keyword evidence="3 6" id="KW-1133">Transmembrane helix</keyword>
<dbReference type="PANTHER" id="PTHR12035:SF113">
    <property type="entry name" value="RIKEN CDNA 4931406B18 GENE"/>
    <property type="match status" value="1"/>
</dbReference>
<accession>A0ABM4GSQ0</accession>
<evidence type="ECO:0000256" key="3">
    <source>
        <dbReference type="ARBA" id="ARBA00022989"/>
    </source>
</evidence>
<reference evidence="7" key="1">
    <citation type="journal article" date="2022" name="J. Hered.">
        <title>A De Novo Chromosome-Level Genome Assembly of the White-Tailed Deer, Odocoileus Virginianus.</title>
        <authorList>
            <person name="London E.W."/>
            <person name="Roca A.L."/>
            <person name="Novakofski J.E."/>
            <person name="Mateus-Pinilla N.E."/>
        </authorList>
    </citation>
    <scope>NUCLEOTIDE SEQUENCE [LARGE SCALE GENOMIC DNA]</scope>
</reference>
<proteinExistence type="predicted"/>
<dbReference type="SUPFAM" id="SSF48726">
    <property type="entry name" value="Immunoglobulin"/>
    <property type="match status" value="1"/>
</dbReference>
<feature type="region of interest" description="Disordered" evidence="5">
    <location>
        <begin position="199"/>
        <end position="258"/>
    </location>
</feature>
<keyword evidence="7" id="KW-1185">Reference proteome</keyword>
<evidence type="ECO:0000313" key="9">
    <source>
        <dbReference type="RefSeq" id="XP_070306341.1"/>
    </source>
</evidence>
<dbReference type="Gene3D" id="2.60.40.10">
    <property type="entry name" value="Immunoglobulins"/>
    <property type="match status" value="1"/>
</dbReference>
<organism evidence="7 11">
    <name type="scientific">Odocoileus virginianus</name>
    <name type="common">White-tailed deer</name>
    <dbReference type="NCBI Taxonomy" id="9874"/>
    <lineage>
        <taxon>Eukaryota</taxon>
        <taxon>Metazoa</taxon>
        <taxon>Chordata</taxon>
        <taxon>Craniata</taxon>
        <taxon>Vertebrata</taxon>
        <taxon>Euteleostomi</taxon>
        <taxon>Mammalia</taxon>
        <taxon>Eutheria</taxon>
        <taxon>Laurasiatheria</taxon>
        <taxon>Artiodactyla</taxon>
        <taxon>Ruminantia</taxon>
        <taxon>Pecora</taxon>
        <taxon>Cervidae</taxon>
        <taxon>Odocoileinae</taxon>
        <taxon>Odocoileus</taxon>
    </lineage>
</organism>
<evidence type="ECO:0000256" key="6">
    <source>
        <dbReference type="SAM" id="Phobius"/>
    </source>
</evidence>
<evidence type="ECO:0000313" key="11">
    <source>
        <dbReference type="RefSeq" id="XP_070306343.1"/>
    </source>
</evidence>
<dbReference type="InterPro" id="IPR013783">
    <property type="entry name" value="Ig-like_fold"/>
</dbReference>
<dbReference type="RefSeq" id="XP_070306343.1">
    <property type="nucleotide sequence ID" value="XM_070450242.1"/>
</dbReference>
<evidence type="ECO:0000256" key="2">
    <source>
        <dbReference type="ARBA" id="ARBA00022692"/>
    </source>
</evidence>
<dbReference type="PANTHER" id="PTHR12035">
    <property type="entry name" value="SIALIC ACID BINDING IMMUNOGLOBULIN-LIKE LECTIN"/>
    <property type="match status" value="1"/>
</dbReference>
<feature type="compositionally biased region" description="Basic and acidic residues" evidence="5">
    <location>
        <begin position="219"/>
        <end position="235"/>
    </location>
</feature>
<evidence type="ECO:0000256" key="1">
    <source>
        <dbReference type="ARBA" id="ARBA00004167"/>
    </source>
</evidence>
<evidence type="ECO:0000313" key="10">
    <source>
        <dbReference type="RefSeq" id="XP_070306342.1"/>
    </source>
</evidence>
<evidence type="ECO:0000313" key="8">
    <source>
        <dbReference type="RefSeq" id="XP_070306340.1"/>
    </source>
</evidence>
<feature type="compositionally biased region" description="Polar residues" evidence="5">
    <location>
        <begin position="238"/>
        <end position="247"/>
    </location>
</feature>
<dbReference type="RefSeq" id="XP_070306342.1">
    <property type="nucleotide sequence ID" value="XM_070450241.1"/>
</dbReference>
<comment type="subcellular location">
    <subcellularLocation>
        <location evidence="1">Membrane</location>
        <topology evidence="1">Single-pass membrane protein</topology>
    </subcellularLocation>
</comment>
<sequence length="258" mass="28379">MVRLQVASPARLLYFSCSWKKTLQCSCSFRGVPTPSVQWLMGGEPVDLNSMNENFQVTSNIAAPWVNSTISLPREPEIVTGLHCEGRNQYGIHTSSIFLIPPDKNSLSNVLTKGLIQGVVYGSIATALFFFFLVLLVKKATPQTHDVITIGTDDLLLACFRERHLSSCPRMKMLKWWEKSHIPKASAALIPKRPELLEEPKTPQESAAEPSPASVAGLVREKEEDRGRTNSRADEDPGSQQLRQQTHGAGAAAASQVL</sequence>
<keyword evidence="2 6" id="KW-0812">Transmembrane</keyword>
<evidence type="ECO:0000313" key="12">
    <source>
        <dbReference type="RefSeq" id="XP_070306344.1"/>
    </source>
</evidence>
<dbReference type="RefSeq" id="XP_070306340.1">
    <property type="nucleotide sequence ID" value="XM_070450239.1"/>
</dbReference>
<dbReference type="RefSeq" id="XP_070306344.1">
    <property type="nucleotide sequence ID" value="XM_070450243.1"/>
</dbReference>
<dbReference type="RefSeq" id="XP_070306341.1">
    <property type="nucleotide sequence ID" value="XM_070450240.1"/>
</dbReference>
<dbReference type="Proteomes" id="UP001652640">
    <property type="component" value="Chromosome 20"/>
</dbReference>
<evidence type="ECO:0000313" key="7">
    <source>
        <dbReference type="Proteomes" id="UP001652640"/>
    </source>
</evidence>
<dbReference type="RefSeq" id="XP_070306345.1">
    <property type="nucleotide sequence ID" value="XM_070450244.1"/>
</dbReference>
<evidence type="ECO:0000256" key="4">
    <source>
        <dbReference type="ARBA" id="ARBA00023136"/>
    </source>
</evidence>
<evidence type="ECO:0000313" key="13">
    <source>
        <dbReference type="RefSeq" id="XP_070306345.1"/>
    </source>
</evidence>
<feature type="compositionally biased region" description="Low complexity" evidence="5">
    <location>
        <begin position="205"/>
        <end position="214"/>
    </location>
</feature>
<protein>
    <submittedName>
        <fullName evidence="8 9">SIGLEC family-like protein 1 isoform X1</fullName>
    </submittedName>
</protein>
<gene>
    <name evidence="8 9 10 11 12 13" type="primary">LOC139029780</name>
</gene>
<feature type="transmembrane region" description="Helical" evidence="6">
    <location>
        <begin position="115"/>
        <end position="137"/>
    </location>
</feature>
<dbReference type="InterPro" id="IPR036179">
    <property type="entry name" value="Ig-like_dom_sf"/>
</dbReference>
<dbReference type="InterPro" id="IPR051036">
    <property type="entry name" value="SIGLEC"/>
</dbReference>